<dbReference type="PANTHER" id="PTHR31218">
    <property type="entry name" value="WAT1-RELATED PROTEIN"/>
    <property type="match status" value="1"/>
</dbReference>
<sequence length="414" mass="45737">MDEGSSPVGRCDSGSLWVKLEWVWRVKGWRGMRILVLGTEGDKEFCHFIIQEPFVSKVKGMDIVSKVALNDGMNNYVFVVYRHAAATIVMAPFAIVLDRKVRPKMTVSIFVKIMLLALLEPVIDQNLYIMGMKATTATFAVSMCNVLPAITFVIAYILRLEVVNLKSIRSQAKVIGTITTVAGAMLMTLVKGPIIELFWTKETTNKNAIHNGVDLHHSLKGAIMIVIGCFGWASFMVLQAITLKSYPAELSLTAWICLLGTLEGAIVALVMERGNTIIWAIKWNTTLLATLYCGIVCSGLAYYIQGIIMKDRGPVFVTAFSPLNMIIVAIMGSIILAEQTYLGRVLGAIVIVAGLYMVVWGKSKDYKLSPDFIGEHLHEKQILDKESEENCSHKVINVKSSDGVCDKHDQTLDV</sequence>
<dbReference type="InterPro" id="IPR030184">
    <property type="entry name" value="WAT1-related"/>
</dbReference>
<gene>
    <name evidence="8" type="ORF">E3N88_32977</name>
</gene>
<keyword evidence="9" id="KW-1185">Reference proteome</keyword>
<feature type="transmembrane region" description="Helical" evidence="6">
    <location>
        <begin position="315"/>
        <end position="335"/>
    </location>
</feature>
<evidence type="ECO:0000256" key="5">
    <source>
        <dbReference type="ARBA" id="ARBA00023136"/>
    </source>
</evidence>
<protein>
    <recommendedName>
        <fullName evidence="6">WAT1-related protein</fullName>
    </recommendedName>
</protein>
<feature type="transmembrane region" description="Helical" evidence="6">
    <location>
        <begin position="178"/>
        <end position="199"/>
    </location>
</feature>
<comment type="subcellular location">
    <subcellularLocation>
        <location evidence="1 6">Membrane</location>
        <topology evidence="1 6">Multi-pass membrane protein</topology>
    </subcellularLocation>
</comment>
<comment type="similarity">
    <text evidence="2 6">Belongs to the drug/metabolite transporter (DMT) superfamily. Plant drug/metabolite exporter (P-DME) (TC 2.A.7.4) family.</text>
</comment>
<dbReference type="EMBL" id="SZYD01000016">
    <property type="protein sequence ID" value="KAD3337457.1"/>
    <property type="molecule type" value="Genomic_DNA"/>
</dbReference>
<evidence type="ECO:0000313" key="8">
    <source>
        <dbReference type="EMBL" id="KAD3337457.1"/>
    </source>
</evidence>
<dbReference type="InterPro" id="IPR037185">
    <property type="entry name" value="EmrE-like"/>
</dbReference>
<dbReference type="OrthoDB" id="1728340at2759"/>
<feature type="transmembrane region" description="Helical" evidence="6">
    <location>
        <begin position="76"/>
        <end position="97"/>
    </location>
</feature>
<dbReference type="Proteomes" id="UP000326396">
    <property type="component" value="Linkage Group LG6"/>
</dbReference>
<keyword evidence="3 6" id="KW-0812">Transmembrane</keyword>
<feature type="transmembrane region" description="Helical" evidence="6">
    <location>
        <begin position="219"/>
        <end position="238"/>
    </location>
</feature>
<evidence type="ECO:0000256" key="4">
    <source>
        <dbReference type="ARBA" id="ARBA00022989"/>
    </source>
</evidence>
<dbReference type="InterPro" id="IPR000620">
    <property type="entry name" value="EamA_dom"/>
</dbReference>
<feature type="transmembrane region" description="Helical" evidence="6">
    <location>
        <begin position="341"/>
        <end position="359"/>
    </location>
</feature>
<proteinExistence type="inferred from homology"/>
<evidence type="ECO:0000256" key="2">
    <source>
        <dbReference type="ARBA" id="ARBA00007635"/>
    </source>
</evidence>
<reference evidence="8 9" key="1">
    <citation type="submission" date="2019-05" db="EMBL/GenBank/DDBJ databases">
        <title>Mikania micrantha, genome provides insights into the molecular mechanism of rapid growth.</title>
        <authorList>
            <person name="Liu B."/>
        </authorList>
    </citation>
    <scope>NUCLEOTIDE SEQUENCE [LARGE SCALE GENOMIC DNA]</scope>
    <source>
        <strain evidence="8">NLD-2019</strain>
        <tissue evidence="8">Leaf</tissue>
    </source>
</reference>
<feature type="domain" description="EamA" evidence="7">
    <location>
        <begin position="63"/>
        <end position="188"/>
    </location>
</feature>
<accession>A0A5N6MAG8</accession>
<evidence type="ECO:0000256" key="6">
    <source>
        <dbReference type="RuleBase" id="RU363077"/>
    </source>
</evidence>
<evidence type="ECO:0000259" key="7">
    <source>
        <dbReference type="Pfam" id="PF00892"/>
    </source>
</evidence>
<feature type="transmembrane region" description="Helical" evidence="6">
    <location>
        <begin position="137"/>
        <end position="158"/>
    </location>
</feature>
<dbReference type="AlphaFoldDB" id="A0A5N6MAG8"/>
<feature type="transmembrane region" description="Helical" evidence="6">
    <location>
        <begin position="283"/>
        <end position="303"/>
    </location>
</feature>
<evidence type="ECO:0000313" key="9">
    <source>
        <dbReference type="Proteomes" id="UP000326396"/>
    </source>
</evidence>
<dbReference type="GO" id="GO:0022857">
    <property type="term" value="F:transmembrane transporter activity"/>
    <property type="evidence" value="ECO:0007669"/>
    <property type="project" value="InterPro"/>
</dbReference>
<keyword evidence="5 6" id="KW-0472">Membrane</keyword>
<dbReference type="SUPFAM" id="SSF103481">
    <property type="entry name" value="Multidrug resistance efflux transporter EmrE"/>
    <property type="match status" value="2"/>
</dbReference>
<feature type="domain" description="EamA" evidence="7">
    <location>
        <begin position="220"/>
        <end position="359"/>
    </location>
</feature>
<organism evidence="8 9">
    <name type="scientific">Mikania micrantha</name>
    <name type="common">bitter vine</name>
    <dbReference type="NCBI Taxonomy" id="192012"/>
    <lineage>
        <taxon>Eukaryota</taxon>
        <taxon>Viridiplantae</taxon>
        <taxon>Streptophyta</taxon>
        <taxon>Embryophyta</taxon>
        <taxon>Tracheophyta</taxon>
        <taxon>Spermatophyta</taxon>
        <taxon>Magnoliopsida</taxon>
        <taxon>eudicotyledons</taxon>
        <taxon>Gunneridae</taxon>
        <taxon>Pentapetalae</taxon>
        <taxon>asterids</taxon>
        <taxon>campanulids</taxon>
        <taxon>Asterales</taxon>
        <taxon>Asteraceae</taxon>
        <taxon>Asteroideae</taxon>
        <taxon>Heliantheae alliance</taxon>
        <taxon>Eupatorieae</taxon>
        <taxon>Mikania</taxon>
    </lineage>
</organism>
<dbReference type="GO" id="GO:0016020">
    <property type="term" value="C:membrane"/>
    <property type="evidence" value="ECO:0007669"/>
    <property type="project" value="UniProtKB-SubCell"/>
</dbReference>
<name>A0A5N6MAG8_9ASTR</name>
<evidence type="ECO:0000256" key="1">
    <source>
        <dbReference type="ARBA" id="ARBA00004141"/>
    </source>
</evidence>
<keyword evidence="4 6" id="KW-1133">Transmembrane helix</keyword>
<evidence type="ECO:0000256" key="3">
    <source>
        <dbReference type="ARBA" id="ARBA00022692"/>
    </source>
</evidence>
<feature type="transmembrane region" description="Helical" evidence="6">
    <location>
        <begin position="250"/>
        <end position="271"/>
    </location>
</feature>
<dbReference type="Pfam" id="PF00892">
    <property type="entry name" value="EamA"/>
    <property type="match status" value="2"/>
</dbReference>
<comment type="caution">
    <text evidence="8">The sequence shown here is derived from an EMBL/GenBank/DDBJ whole genome shotgun (WGS) entry which is preliminary data.</text>
</comment>